<dbReference type="PROSITE" id="PS00028">
    <property type="entry name" value="ZINC_FINGER_C2H2_1"/>
    <property type="match status" value="1"/>
</dbReference>
<dbReference type="Gene3D" id="2.40.50.40">
    <property type="match status" value="1"/>
</dbReference>
<dbReference type="InterPro" id="IPR000953">
    <property type="entry name" value="Chromo/chromo_shadow_dom"/>
</dbReference>
<reference evidence="6" key="1">
    <citation type="submission" date="2022-11" db="EMBL/GenBank/DDBJ databases">
        <title>Centuries of genome instability and evolution in soft-shell clam transmissible cancer (bioRxiv).</title>
        <authorList>
            <person name="Hart S.F.M."/>
            <person name="Yonemitsu M.A."/>
            <person name="Giersch R.M."/>
            <person name="Beal B.F."/>
            <person name="Arriagada G."/>
            <person name="Davis B.W."/>
            <person name="Ostrander E.A."/>
            <person name="Goff S.P."/>
            <person name="Metzger M.J."/>
        </authorList>
    </citation>
    <scope>NUCLEOTIDE SEQUENCE</scope>
    <source>
        <strain evidence="6">MELC-2E11</strain>
        <tissue evidence="6">Siphon/mantle</tissue>
    </source>
</reference>
<keyword evidence="1" id="KW-0862">Zinc</keyword>
<sequence>MEYPKCPKCDQQFSRRDAMLRHQKHKHKAVNHEMEMVFNEAYPPPPPPPPPPPLEVPPPPPPRRESQPPPPPPPPPQRESQPPPPPPPPPPQRESHPPPPPPPPPPQGARTSDEINSQNMTFQHPFTMMISGPTACGKTTFVKDVLQNHKSRIQPTVQRILWLYKRWQPLYSIIRESVLPRVEFVQGIPTDLADDDFFDPRFNNLLILDDLFSDAGKDKRINDLFTNGSHHRSLSVVSINQNLFGTKDPTQRRNCHYLVLFNNPVDRQSVMVLARQMYPGHTDKFMHTFAKATKYPYGYLLVDLKPFTAENDRLKYVSKPKRFYQESELPNSTNHQLESPCTVIKENKLLETNHYSVGVQTVHIDDQGEAMAEKGQPCDDCGLLFDSAHDVQRHVKHGWCPETRETMGEPPAKRPMTDKHSDDTMDVDIEENDGFRHIWEIAHKENKVKFNKLYDQYIDDGYNEEDSYEMATERTQPFKERIFFANYQRLLEMYWLPLVTNASHRVIVEQIDKLRQKGVSLPSAIKRVIKKHQHQFQDLFELSEDSGEESDDERQEFKAKRVQDRMRKFDVHYFPTQNETKASTSERAILTIKRKLYRYFNHKDSHQYLSILQHIAESYNHTYHRTIDMRPADVKGNNQEEVRLATYFAQNPKGKELLPKLKPFKFRVGDYVRISHLKSAFTRAYDETYSGELFRVHTRYHRGILPIYRLNDLQDEPIKGTFYESELQKVRVNADQTWKVEKVLKRRGKGRNMQYFVKWKYYPKKFNSWISASDME</sequence>
<dbReference type="PANTHER" id="PTHR46585">
    <property type="entry name" value="INTEGRASE CORE DOMAIN CONTAINING PROTEIN"/>
    <property type="match status" value="1"/>
</dbReference>
<feature type="region of interest" description="Disordered" evidence="2">
    <location>
        <begin position="19"/>
        <end position="113"/>
    </location>
</feature>
<evidence type="ECO:0000259" key="3">
    <source>
        <dbReference type="PROSITE" id="PS50013"/>
    </source>
</evidence>
<dbReference type="InterPro" id="IPR001584">
    <property type="entry name" value="Integrase_cat-core"/>
</dbReference>
<protein>
    <submittedName>
        <fullName evidence="6">YMD3-like protein</fullName>
    </submittedName>
</protein>
<feature type="region of interest" description="Disordered" evidence="2">
    <location>
        <begin position="402"/>
        <end position="425"/>
    </location>
</feature>
<feature type="domain" description="Chromo" evidence="3">
    <location>
        <begin position="738"/>
        <end position="776"/>
    </location>
</feature>
<dbReference type="InterPro" id="IPR013087">
    <property type="entry name" value="Znf_C2H2_type"/>
</dbReference>
<evidence type="ECO:0000313" key="7">
    <source>
        <dbReference type="Proteomes" id="UP001164746"/>
    </source>
</evidence>
<evidence type="ECO:0000256" key="1">
    <source>
        <dbReference type="PROSITE-ProRule" id="PRU00042"/>
    </source>
</evidence>
<dbReference type="SMART" id="SM00355">
    <property type="entry name" value="ZnF_C2H2"/>
    <property type="match status" value="2"/>
</dbReference>
<evidence type="ECO:0000256" key="2">
    <source>
        <dbReference type="SAM" id="MobiDB-lite"/>
    </source>
</evidence>
<gene>
    <name evidence="6" type="ORF">MAR_005885</name>
</gene>
<dbReference type="CDD" id="cd00024">
    <property type="entry name" value="CD_CSD"/>
    <property type="match status" value="1"/>
</dbReference>
<keyword evidence="7" id="KW-1185">Reference proteome</keyword>
<evidence type="ECO:0000259" key="5">
    <source>
        <dbReference type="PROSITE" id="PS50994"/>
    </source>
</evidence>
<name>A0ABY7F0S9_MYAAR</name>
<dbReference type="InterPro" id="IPR023780">
    <property type="entry name" value="Chromo_domain"/>
</dbReference>
<evidence type="ECO:0000313" key="6">
    <source>
        <dbReference type="EMBL" id="WAR15780.1"/>
    </source>
</evidence>
<feature type="compositionally biased region" description="Pro residues" evidence="2">
    <location>
        <begin position="42"/>
        <end position="107"/>
    </location>
</feature>
<accession>A0ABY7F0S9</accession>
<dbReference type="PROSITE" id="PS50013">
    <property type="entry name" value="CHROMO_2"/>
    <property type="match status" value="1"/>
</dbReference>
<dbReference type="PROSITE" id="PS50157">
    <property type="entry name" value="ZINC_FINGER_C2H2_2"/>
    <property type="match status" value="1"/>
</dbReference>
<proteinExistence type="predicted"/>
<dbReference type="PANTHER" id="PTHR46585:SF1">
    <property type="entry name" value="CHROMO DOMAIN-CONTAINING PROTEIN"/>
    <property type="match status" value="1"/>
</dbReference>
<feature type="compositionally biased region" description="Basic and acidic residues" evidence="2">
    <location>
        <begin position="402"/>
        <end position="423"/>
    </location>
</feature>
<dbReference type="Pfam" id="PF00385">
    <property type="entry name" value="Chromo"/>
    <property type="match status" value="1"/>
</dbReference>
<dbReference type="PROSITE" id="PS50994">
    <property type="entry name" value="INTEGRASE"/>
    <property type="match status" value="1"/>
</dbReference>
<dbReference type="SMART" id="SM00298">
    <property type="entry name" value="CHROMO"/>
    <property type="match status" value="1"/>
</dbReference>
<keyword evidence="1" id="KW-0863">Zinc-finger</keyword>
<dbReference type="InterPro" id="IPR016197">
    <property type="entry name" value="Chromo-like_dom_sf"/>
</dbReference>
<dbReference type="Gene3D" id="3.30.420.10">
    <property type="entry name" value="Ribonuclease H-like superfamily/Ribonuclease H"/>
    <property type="match status" value="1"/>
</dbReference>
<keyword evidence="1" id="KW-0479">Metal-binding</keyword>
<dbReference type="InterPro" id="IPR036397">
    <property type="entry name" value="RNaseH_sf"/>
</dbReference>
<evidence type="ECO:0000259" key="4">
    <source>
        <dbReference type="PROSITE" id="PS50157"/>
    </source>
</evidence>
<organism evidence="6 7">
    <name type="scientific">Mya arenaria</name>
    <name type="common">Soft-shell clam</name>
    <dbReference type="NCBI Taxonomy" id="6604"/>
    <lineage>
        <taxon>Eukaryota</taxon>
        <taxon>Metazoa</taxon>
        <taxon>Spiralia</taxon>
        <taxon>Lophotrochozoa</taxon>
        <taxon>Mollusca</taxon>
        <taxon>Bivalvia</taxon>
        <taxon>Autobranchia</taxon>
        <taxon>Heteroconchia</taxon>
        <taxon>Euheterodonta</taxon>
        <taxon>Imparidentia</taxon>
        <taxon>Neoheterodontei</taxon>
        <taxon>Myida</taxon>
        <taxon>Myoidea</taxon>
        <taxon>Myidae</taxon>
        <taxon>Mya</taxon>
    </lineage>
</organism>
<dbReference type="EMBL" id="CP111020">
    <property type="protein sequence ID" value="WAR15780.1"/>
    <property type="molecule type" value="Genomic_DNA"/>
</dbReference>
<dbReference type="Proteomes" id="UP001164746">
    <property type="component" value="Chromosome 9"/>
</dbReference>
<feature type="domain" description="Integrase catalytic" evidence="5">
    <location>
        <begin position="473"/>
        <end position="639"/>
    </location>
</feature>
<feature type="domain" description="C2H2-type" evidence="4">
    <location>
        <begin position="4"/>
        <end position="32"/>
    </location>
</feature>
<dbReference type="SUPFAM" id="SSF54160">
    <property type="entry name" value="Chromo domain-like"/>
    <property type="match status" value="1"/>
</dbReference>